<proteinExistence type="predicted"/>
<dbReference type="InterPro" id="IPR036034">
    <property type="entry name" value="PDZ_sf"/>
</dbReference>
<feature type="signal peptide" evidence="2">
    <location>
        <begin position="1"/>
        <end position="30"/>
    </location>
</feature>
<name>A0ABW0WDF7_STRNO</name>
<comment type="caution">
    <text evidence="4">The sequence shown here is derived from an EMBL/GenBank/DDBJ whole genome shotgun (WGS) entry which is preliminary data.</text>
</comment>
<evidence type="ECO:0000256" key="2">
    <source>
        <dbReference type="SAM" id="SignalP"/>
    </source>
</evidence>
<evidence type="ECO:0000259" key="3">
    <source>
        <dbReference type="PROSITE" id="PS50106"/>
    </source>
</evidence>
<dbReference type="Proteomes" id="UP001596065">
    <property type="component" value="Unassembled WGS sequence"/>
</dbReference>
<keyword evidence="5" id="KW-1185">Reference proteome</keyword>
<dbReference type="PROSITE" id="PS50106">
    <property type="entry name" value="PDZ"/>
    <property type="match status" value="1"/>
</dbReference>
<reference evidence="5" key="1">
    <citation type="journal article" date="2019" name="Int. J. Syst. Evol. Microbiol.">
        <title>The Global Catalogue of Microorganisms (GCM) 10K type strain sequencing project: providing services to taxonomists for standard genome sequencing and annotation.</title>
        <authorList>
            <consortium name="The Broad Institute Genomics Platform"/>
            <consortium name="The Broad Institute Genome Sequencing Center for Infectious Disease"/>
            <person name="Wu L."/>
            <person name="Ma J."/>
        </authorList>
    </citation>
    <scope>NUCLEOTIDE SEQUENCE [LARGE SCALE GENOMIC DNA]</scope>
    <source>
        <strain evidence="5">KCTC 5701</strain>
    </source>
</reference>
<sequence length="257" mass="25962">MISGTARVSVLLTVSAAMLFGGVIPATASAAPPTRTMLAVQSLPPQQNVPTLDAGGPAQTVTHPGDGQLHSGPSPVSIRAPPYTRITAVNLNCYGQSCPVNITADGKSATGQFPSSIWRFDRPLTVDVAADANAPLQGGTFSGTFTLEGVTQPLTVNIRPGVQGVVAGRLRNTNPPGGGVRVFSVDPGSSTGASGLQSGDVITKVAGVPTPTVNDLDNVLAGKRAGATYAVTVNRGGVSVTLQLTLDPEMGPVSSSR</sequence>
<dbReference type="InterPro" id="IPR001478">
    <property type="entry name" value="PDZ"/>
</dbReference>
<evidence type="ECO:0000256" key="1">
    <source>
        <dbReference type="SAM" id="MobiDB-lite"/>
    </source>
</evidence>
<protein>
    <submittedName>
        <fullName evidence="4">PDZ domain-containing protein</fullName>
    </submittedName>
</protein>
<accession>A0ABW0WDF7</accession>
<dbReference type="Gene3D" id="2.30.42.10">
    <property type="match status" value="1"/>
</dbReference>
<dbReference type="RefSeq" id="WP_344350861.1">
    <property type="nucleotide sequence ID" value="NZ_BAAASM010000037.1"/>
</dbReference>
<feature type="region of interest" description="Disordered" evidence="1">
    <location>
        <begin position="47"/>
        <end position="73"/>
    </location>
</feature>
<dbReference type="SUPFAM" id="SSF50156">
    <property type="entry name" value="PDZ domain-like"/>
    <property type="match status" value="1"/>
</dbReference>
<dbReference type="SMART" id="SM00228">
    <property type="entry name" value="PDZ"/>
    <property type="match status" value="1"/>
</dbReference>
<feature type="chain" id="PRO_5046871844" evidence="2">
    <location>
        <begin position="31"/>
        <end position="257"/>
    </location>
</feature>
<dbReference type="EMBL" id="JBHSOE010000016">
    <property type="protein sequence ID" value="MFC5656263.1"/>
    <property type="molecule type" value="Genomic_DNA"/>
</dbReference>
<dbReference type="Pfam" id="PF13180">
    <property type="entry name" value="PDZ_2"/>
    <property type="match status" value="1"/>
</dbReference>
<gene>
    <name evidence="4" type="ORF">ACFP3J_12290</name>
</gene>
<organism evidence="4 5">
    <name type="scientific">Streptomyces nogalater</name>
    <dbReference type="NCBI Taxonomy" id="38314"/>
    <lineage>
        <taxon>Bacteria</taxon>
        <taxon>Bacillati</taxon>
        <taxon>Actinomycetota</taxon>
        <taxon>Actinomycetes</taxon>
        <taxon>Kitasatosporales</taxon>
        <taxon>Streptomycetaceae</taxon>
        <taxon>Streptomyces</taxon>
    </lineage>
</organism>
<evidence type="ECO:0000313" key="4">
    <source>
        <dbReference type="EMBL" id="MFC5656263.1"/>
    </source>
</evidence>
<evidence type="ECO:0000313" key="5">
    <source>
        <dbReference type="Proteomes" id="UP001596065"/>
    </source>
</evidence>
<keyword evidence="2" id="KW-0732">Signal</keyword>
<feature type="domain" description="PDZ" evidence="3">
    <location>
        <begin position="164"/>
        <end position="237"/>
    </location>
</feature>